<evidence type="ECO:0000313" key="6">
    <source>
        <dbReference type="EMBL" id="WRO07938.1"/>
    </source>
</evidence>
<dbReference type="GO" id="GO:0004386">
    <property type="term" value="F:helicase activity"/>
    <property type="evidence" value="ECO:0007669"/>
    <property type="project" value="UniProtKB-KW"/>
</dbReference>
<sequence>MQYDNLPKALRENGKFCVWRFEERQGQDRPAKVPYQINGRKAQPNNERTFTNYITAVEVVNRYDGLGIGIFKGFSAIDIDHCINEDGTLSPLSKAIVDLFEDCYIEKSPSGRGLRILFKASVFKYDTAKYYINNINIGVEVYVYSATKKFVSVTGNVFRDGEIIEAADKLQLLLDRFMLRPVKKKSKSQNPAISYLSDEEVLSRTKAAKNREEFIKLWEGEIPEDKSHSEADLALCAHLAFWCGKDTTQMDRLFRQSGLYREKWDRVQSGTTYGQITLEKAAESVSETYSPIGRRSQIESDFEVSGCKPLEEMKPHRDPRYGWNDIGNSNLFADHYKAIARYVPERRQWFVYDGKAWRGDTGNLKVMNLCKKLANKLMVYALFIEEELLRKQYIEFISKWQTRRQREIILKDAQDVHPLSASAFDADIYLLNCQNGTLNLQTGVFREHRAEDFITKIAGVHYDPSAKCPRWERFIDEVMSGDREKAEFFQKSLGYALTGDTRHEAMFILFGATTRNGKGTSMETFLRICGDYGRTCRPETIGMKQNNSGSAPSEDVARLAGARFVNISEPDKRLTLSAALLKTLTGSDTVNARFLHENSFDFKPQFKIFTNTNYLPTVTDLTLLTSGRVKIIPFERHFDEFERDLGLKDEFFQQENLSGILNWALEGYAKLRRSGLDMPQSVKDATFAYHRENDKVGLFIEERLVEDGSCEERTSDIYYAYQSWCRENGYFPENARNFKTALANVGEIMRKRPRNGGEKTTVFIGYKLLRGTEFLE</sequence>
<dbReference type="InterPro" id="IPR014818">
    <property type="entry name" value="Phage/plasmid_primase_P4_C"/>
</dbReference>
<keyword evidence="2" id="KW-0378">Hydrolase</keyword>
<dbReference type="InterPro" id="IPR014015">
    <property type="entry name" value="Helicase_SF3_DNA-vir"/>
</dbReference>
<evidence type="ECO:0000256" key="4">
    <source>
        <dbReference type="ARBA" id="ARBA00022840"/>
    </source>
</evidence>
<dbReference type="SMART" id="SM00885">
    <property type="entry name" value="D5_N"/>
    <property type="match status" value="1"/>
</dbReference>
<name>A0AB38ZBI2_9CHLR</name>
<protein>
    <submittedName>
        <fullName evidence="6">Phage/plasmid primase, P4 family</fullName>
    </submittedName>
</protein>
<evidence type="ECO:0000256" key="2">
    <source>
        <dbReference type="ARBA" id="ARBA00022801"/>
    </source>
</evidence>
<dbReference type="GO" id="GO:0005524">
    <property type="term" value="F:ATP binding"/>
    <property type="evidence" value="ECO:0007669"/>
    <property type="project" value="UniProtKB-KW"/>
</dbReference>
<keyword evidence="3" id="KW-0347">Helicase</keyword>
<dbReference type="EMBL" id="CP141531">
    <property type="protein sequence ID" value="WRO07938.1"/>
    <property type="molecule type" value="Genomic_DNA"/>
</dbReference>
<proteinExistence type="predicted"/>
<dbReference type="RefSeq" id="WP_324665511.1">
    <property type="nucleotide sequence ID" value="NZ_CP141531.1"/>
</dbReference>
<dbReference type="Pfam" id="PF22763">
    <property type="entry name" value="NrS1-1_pol-like_HBD"/>
    <property type="match status" value="1"/>
</dbReference>
<gene>
    <name evidence="6" type="ORF">VLL09_03350</name>
</gene>
<evidence type="ECO:0000256" key="1">
    <source>
        <dbReference type="ARBA" id="ARBA00022741"/>
    </source>
</evidence>
<evidence type="ECO:0000259" key="5">
    <source>
        <dbReference type="PROSITE" id="PS51206"/>
    </source>
</evidence>
<organism evidence="6 7">
    <name type="scientific">Dehalococcoides mccartyi</name>
    <dbReference type="NCBI Taxonomy" id="61435"/>
    <lineage>
        <taxon>Bacteria</taxon>
        <taxon>Bacillati</taxon>
        <taxon>Chloroflexota</taxon>
        <taxon>Dehalococcoidia</taxon>
        <taxon>Dehalococcoidales</taxon>
        <taxon>Dehalococcoidaceae</taxon>
        <taxon>Dehalococcoides</taxon>
    </lineage>
</organism>
<dbReference type="AlphaFoldDB" id="A0AB38ZBI2"/>
<keyword evidence="4" id="KW-0067">ATP-binding</keyword>
<dbReference type="Pfam" id="PF03288">
    <property type="entry name" value="Pox_D5"/>
    <property type="match status" value="1"/>
</dbReference>
<dbReference type="PANTHER" id="PTHR35372">
    <property type="entry name" value="ATP BINDING PROTEIN-RELATED"/>
    <property type="match status" value="1"/>
</dbReference>
<dbReference type="InterPro" id="IPR051620">
    <property type="entry name" value="ORF904-like_C"/>
</dbReference>
<accession>A0AB38ZBI2</accession>
<feature type="domain" description="SF3 helicase" evidence="5">
    <location>
        <begin position="484"/>
        <end position="647"/>
    </location>
</feature>
<dbReference type="Proteomes" id="UP001327986">
    <property type="component" value="Chromosome"/>
</dbReference>
<dbReference type="Pfam" id="PF08706">
    <property type="entry name" value="D5_N"/>
    <property type="match status" value="1"/>
</dbReference>
<dbReference type="InterPro" id="IPR054468">
    <property type="entry name" value="NrSPol-like_HBD"/>
</dbReference>
<reference evidence="6" key="1">
    <citation type="submission" date="2023-12" db="EMBL/GenBank/DDBJ databases">
        <title>Isolation of organohalide respiring bacteria Dehalococcoides mccartyi strain GPTCE1 in groundwater collected near a chemical plant in Suzhou, China.</title>
        <authorList>
            <person name="Liu G."/>
        </authorList>
    </citation>
    <scope>NUCLEOTIDE SEQUENCE</scope>
    <source>
        <strain evidence="6">GPTCE1</strain>
    </source>
</reference>
<dbReference type="GO" id="GO:0016787">
    <property type="term" value="F:hydrolase activity"/>
    <property type="evidence" value="ECO:0007669"/>
    <property type="project" value="UniProtKB-KW"/>
</dbReference>
<dbReference type="PANTHER" id="PTHR35372:SF2">
    <property type="entry name" value="SF3 HELICASE DOMAIN-CONTAINING PROTEIN"/>
    <property type="match status" value="1"/>
</dbReference>
<dbReference type="InterPro" id="IPR027417">
    <property type="entry name" value="P-loop_NTPase"/>
</dbReference>
<dbReference type="NCBIfam" id="TIGR01613">
    <property type="entry name" value="primase_Cterm"/>
    <property type="match status" value="1"/>
</dbReference>
<dbReference type="InterPro" id="IPR004968">
    <property type="entry name" value="DNA_primase/NTPase_C"/>
</dbReference>
<evidence type="ECO:0000256" key="3">
    <source>
        <dbReference type="ARBA" id="ARBA00022806"/>
    </source>
</evidence>
<dbReference type="InterPro" id="IPR006500">
    <property type="entry name" value="Helicase_put_C_phage/plasmid"/>
</dbReference>
<dbReference type="Gene3D" id="3.40.50.300">
    <property type="entry name" value="P-loop containing nucleotide triphosphate hydrolases"/>
    <property type="match status" value="1"/>
</dbReference>
<dbReference type="PROSITE" id="PS51206">
    <property type="entry name" value="SF3_HELICASE_1"/>
    <property type="match status" value="1"/>
</dbReference>
<keyword evidence="1" id="KW-0547">Nucleotide-binding</keyword>
<evidence type="ECO:0000313" key="7">
    <source>
        <dbReference type="Proteomes" id="UP001327986"/>
    </source>
</evidence>